<proteinExistence type="predicted"/>
<keyword evidence="1" id="KW-0472">Membrane</keyword>
<keyword evidence="1" id="KW-0812">Transmembrane</keyword>
<organism evidence="2 3">
    <name type="scientific">Tindallia californiensis</name>
    <dbReference type="NCBI Taxonomy" id="159292"/>
    <lineage>
        <taxon>Bacteria</taxon>
        <taxon>Bacillati</taxon>
        <taxon>Bacillota</taxon>
        <taxon>Clostridia</taxon>
        <taxon>Peptostreptococcales</taxon>
        <taxon>Tindalliaceae</taxon>
        <taxon>Tindallia</taxon>
    </lineage>
</organism>
<dbReference type="RefSeq" id="WP_093313703.1">
    <property type="nucleotide sequence ID" value="NZ_FNPV01000006.1"/>
</dbReference>
<reference evidence="2 3" key="1">
    <citation type="submission" date="2016-10" db="EMBL/GenBank/DDBJ databases">
        <authorList>
            <person name="de Groot N.N."/>
        </authorList>
    </citation>
    <scope>NUCLEOTIDE SEQUENCE [LARGE SCALE GENOMIC DNA]</scope>
    <source>
        <strain evidence="2 3">APO</strain>
    </source>
</reference>
<keyword evidence="3" id="KW-1185">Reference proteome</keyword>
<gene>
    <name evidence="2" type="ORF">SAMN05192546_10633</name>
</gene>
<evidence type="ECO:0000256" key="1">
    <source>
        <dbReference type="SAM" id="Phobius"/>
    </source>
</evidence>
<evidence type="ECO:0000313" key="2">
    <source>
        <dbReference type="EMBL" id="SDY96622.1"/>
    </source>
</evidence>
<accession>A0A1H3P681</accession>
<feature type="transmembrane region" description="Helical" evidence="1">
    <location>
        <begin position="61"/>
        <end position="82"/>
    </location>
</feature>
<evidence type="ECO:0000313" key="3">
    <source>
        <dbReference type="Proteomes" id="UP000199230"/>
    </source>
</evidence>
<dbReference type="EMBL" id="FNPV01000006">
    <property type="protein sequence ID" value="SDY96622.1"/>
    <property type="molecule type" value="Genomic_DNA"/>
</dbReference>
<protein>
    <submittedName>
        <fullName evidence="2">Uncharacterized protein</fullName>
    </submittedName>
</protein>
<sequence length="90" mass="10245">MKALVKKQVSGKRIVCLLLVGMILMMVVAPSAYAQLTFDQGEEIIHELEEIAHELEHVEEWLQLMMIASFGILVVLAGQLVVQYMEYKKK</sequence>
<dbReference type="AlphaFoldDB" id="A0A1H3P681"/>
<dbReference type="STRING" id="159292.SAMN05192546_10633"/>
<dbReference type="Proteomes" id="UP000199230">
    <property type="component" value="Unassembled WGS sequence"/>
</dbReference>
<keyword evidence="1" id="KW-1133">Transmembrane helix</keyword>
<name>A0A1H3P681_9FIRM</name>